<keyword evidence="2" id="KW-1185">Reference proteome</keyword>
<gene>
    <name evidence="1" type="ORF">LWI29_017500</name>
</gene>
<organism evidence="1 2">
    <name type="scientific">Acer saccharum</name>
    <name type="common">Sugar maple</name>
    <dbReference type="NCBI Taxonomy" id="4024"/>
    <lineage>
        <taxon>Eukaryota</taxon>
        <taxon>Viridiplantae</taxon>
        <taxon>Streptophyta</taxon>
        <taxon>Embryophyta</taxon>
        <taxon>Tracheophyta</taxon>
        <taxon>Spermatophyta</taxon>
        <taxon>Magnoliopsida</taxon>
        <taxon>eudicotyledons</taxon>
        <taxon>Gunneridae</taxon>
        <taxon>Pentapetalae</taxon>
        <taxon>rosids</taxon>
        <taxon>malvids</taxon>
        <taxon>Sapindales</taxon>
        <taxon>Sapindaceae</taxon>
        <taxon>Hippocastanoideae</taxon>
        <taxon>Acereae</taxon>
        <taxon>Acer</taxon>
    </lineage>
</organism>
<evidence type="ECO:0000313" key="1">
    <source>
        <dbReference type="EMBL" id="KAK0581752.1"/>
    </source>
</evidence>
<protein>
    <submittedName>
        <fullName evidence="1">Uncharacterized protein</fullName>
    </submittedName>
</protein>
<name>A0AA39RX68_ACESA</name>
<sequence length="66" mass="7246">MSLLLAGAAKEAADHLIIFPPLAPPSRTASWSPRVLGWSEEGKKSLFGDLESEGKGNKIPRVWFRK</sequence>
<evidence type="ECO:0000313" key="2">
    <source>
        <dbReference type="Proteomes" id="UP001168877"/>
    </source>
</evidence>
<dbReference type="AlphaFoldDB" id="A0AA39RX68"/>
<dbReference type="EMBL" id="JAUESC010000384">
    <property type="protein sequence ID" value="KAK0581752.1"/>
    <property type="molecule type" value="Genomic_DNA"/>
</dbReference>
<dbReference type="Proteomes" id="UP001168877">
    <property type="component" value="Unassembled WGS sequence"/>
</dbReference>
<reference evidence="1" key="2">
    <citation type="submission" date="2023-06" db="EMBL/GenBank/DDBJ databases">
        <authorList>
            <person name="Swenson N.G."/>
            <person name="Wegrzyn J.L."/>
            <person name="Mcevoy S.L."/>
        </authorList>
    </citation>
    <scope>NUCLEOTIDE SEQUENCE</scope>
    <source>
        <strain evidence="1">NS2018</strain>
        <tissue evidence="1">Leaf</tissue>
    </source>
</reference>
<proteinExistence type="predicted"/>
<accession>A0AA39RX68</accession>
<comment type="caution">
    <text evidence="1">The sequence shown here is derived from an EMBL/GenBank/DDBJ whole genome shotgun (WGS) entry which is preliminary data.</text>
</comment>
<reference evidence="1" key="1">
    <citation type="journal article" date="2022" name="Plant J.">
        <title>Strategies of tolerance reflected in two North American maple genomes.</title>
        <authorList>
            <person name="McEvoy S.L."/>
            <person name="Sezen U.U."/>
            <person name="Trouern-Trend A."/>
            <person name="McMahon S.M."/>
            <person name="Schaberg P.G."/>
            <person name="Yang J."/>
            <person name="Wegrzyn J.L."/>
            <person name="Swenson N.G."/>
        </authorList>
    </citation>
    <scope>NUCLEOTIDE SEQUENCE</scope>
    <source>
        <strain evidence="1">NS2018</strain>
    </source>
</reference>